<keyword evidence="3" id="KW-1185">Reference proteome</keyword>
<protein>
    <submittedName>
        <fullName evidence="2">Uncharacterized protein</fullName>
    </submittedName>
</protein>
<organism evidence="2 3">
    <name type="scientific">Mucilaginibacter frigoritolerans</name>
    <dbReference type="NCBI Taxonomy" id="652788"/>
    <lineage>
        <taxon>Bacteria</taxon>
        <taxon>Pseudomonadati</taxon>
        <taxon>Bacteroidota</taxon>
        <taxon>Sphingobacteriia</taxon>
        <taxon>Sphingobacteriales</taxon>
        <taxon>Sphingobacteriaceae</taxon>
        <taxon>Mucilaginibacter</taxon>
    </lineage>
</organism>
<evidence type="ECO:0000313" key="3">
    <source>
        <dbReference type="Proteomes" id="UP000317010"/>
    </source>
</evidence>
<reference evidence="2 3" key="1">
    <citation type="submission" date="2019-07" db="EMBL/GenBank/DDBJ databases">
        <title>Genomic Encyclopedia of Archaeal and Bacterial Type Strains, Phase II (KMG-II): from individual species to whole genera.</title>
        <authorList>
            <person name="Goeker M."/>
        </authorList>
    </citation>
    <scope>NUCLEOTIDE SEQUENCE [LARGE SCALE GENOMIC DNA]</scope>
    <source>
        <strain evidence="2 3">ATCC BAA-1854</strain>
    </source>
</reference>
<dbReference type="AlphaFoldDB" id="A0A562TMA0"/>
<name>A0A562TMA0_9SPHI</name>
<proteinExistence type="predicted"/>
<dbReference type="Proteomes" id="UP000317010">
    <property type="component" value="Unassembled WGS sequence"/>
</dbReference>
<comment type="caution">
    <text evidence="2">The sequence shown here is derived from an EMBL/GenBank/DDBJ whole genome shotgun (WGS) entry which is preliminary data.</text>
</comment>
<gene>
    <name evidence="2" type="ORF">JN11_04792</name>
</gene>
<evidence type="ECO:0000313" key="2">
    <source>
        <dbReference type="EMBL" id="TWI94186.1"/>
    </source>
</evidence>
<sequence length="110" mass="12246">MSLAEGTHPDDPPKGGRRPSLPRAEKRVVEEFFSPSLRLVVEREVERSDDRVSPLRAIDPTPYFTGSCKINSVPSPGWLFIFIDPPRASICVFTINSPMPLPSTVVSKRL</sequence>
<dbReference type="EMBL" id="VLLI01000021">
    <property type="protein sequence ID" value="TWI94186.1"/>
    <property type="molecule type" value="Genomic_DNA"/>
</dbReference>
<evidence type="ECO:0000256" key="1">
    <source>
        <dbReference type="SAM" id="MobiDB-lite"/>
    </source>
</evidence>
<feature type="region of interest" description="Disordered" evidence="1">
    <location>
        <begin position="1"/>
        <end position="23"/>
    </location>
</feature>
<accession>A0A562TMA0</accession>